<dbReference type="PANTHER" id="PTHR46569:SF1">
    <property type="entry name" value="E3 UBIQUITIN-PROTEIN LIGASE RFWD3-RELATED"/>
    <property type="match status" value="1"/>
</dbReference>
<dbReference type="Gene3D" id="3.30.40.10">
    <property type="entry name" value="Zinc/RING finger domain, C3HC4 (zinc finger)"/>
    <property type="match status" value="1"/>
</dbReference>
<keyword evidence="1" id="KW-0863">Zinc-finger</keyword>
<reference evidence="4 5" key="1">
    <citation type="submission" date="2013-07" db="EMBL/GenBank/DDBJ databases">
        <title>The Genome Sequence of Cryptococcus heveanensis BCC8398.</title>
        <authorList>
            <consortium name="The Broad Institute Genome Sequencing Platform"/>
            <person name="Cuomo C."/>
            <person name="Litvintseva A."/>
            <person name="Chen Y."/>
            <person name="Heitman J."/>
            <person name="Sun S."/>
            <person name="Springer D."/>
            <person name="Dromer F."/>
            <person name="Young S.K."/>
            <person name="Zeng Q."/>
            <person name="Gargeya S."/>
            <person name="Fitzgerald M."/>
            <person name="Abouelleil A."/>
            <person name="Alvarado L."/>
            <person name="Berlin A.M."/>
            <person name="Chapman S.B."/>
            <person name="Dewar J."/>
            <person name="Goldberg J."/>
            <person name="Griggs A."/>
            <person name="Gujja S."/>
            <person name="Hansen M."/>
            <person name="Howarth C."/>
            <person name="Imamovic A."/>
            <person name="Larimer J."/>
            <person name="McCowan C."/>
            <person name="Murphy C."/>
            <person name="Pearson M."/>
            <person name="Priest M."/>
            <person name="Roberts A."/>
            <person name="Saif S."/>
            <person name="Shea T."/>
            <person name="Sykes S."/>
            <person name="Wortman J."/>
            <person name="Nusbaum C."/>
            <person name="Birren B."/>
        </authorList>
    </citation>
    <scope>NUCLEOTIDE SEQUENCE [LARGE SCALE GENOMIC DNA]</scope>
    <source>
        <strain evidence="4 5">BCC8398</strain>
    </source>
</reference>
<evidence type="ECO:0000313" key="4">
    <source>
        <dbReference type="EMBL" id="OCF35579.1"/>
    </source>
</evidence>
<accession>A0A1B9GX44</accession>
<keyword evidence="1" id="KW-0479">Metal-binding</keyword>
<name>A0A1B9GX44_9TREE</name>
<dbReference type="EMBL" id="KI669498">
    <property type="protein sequence ID" value="OCF35579.1"/>
    <property type="molecule type" value="Genomic_DNA"/>
</dbReference>
<dbReference type="GO" id="GO:0061630">
    <property type="term" value="F:ubiquitin protein ligase activity"/>
    <property type="evidence" value="ECO:0007669"/>
    <property type="project" value="TreeGrafter"/>
</dbReference>
<evidence type="ECO:0000256" key="2">
    <source>
        <dbReference type="SAM" id="MobiDB-lite"/>
    </source>
</evidence>
<feature type="compositionally biased region" description="Low complexity" evidence="2">
    <location>
        <begin position="641"/>
        <end position="659"/>
    </location>
</feature>
<dbReference type="SMART" id="SM01197">
    <property type="entry name" value="FANCL_C"/>
    <property type="match status" value="1"/>
</dbReference>
<dbReference type="InterPro" id="IPR001841">
    <property type="entry name" value="Znf_RING"/>
</dbReference>
<dbReference type="OrthoDB" id="3219336at2759"/>
<sequence>MGRHRLEDVSCAICMDPLFTKRDDLDDLVPIATCDCGHVLHEPCLLEWFRTQSDQYLAQAREHGIEGRHGSPTLSDAPAECPTCRAECYADPETGQPSIHRLYIDWGGVLDNVPSQSQVRSSPVRSIHAGAGSDSMRTSLKDREILGLARRAKGVAEEAKNLGAESNDEEMQGMLKRAGDLEKDCVSVKALEAVKSYVGGLATALDKLDRTLRSHPLIPGLKARHDALEQQLKDLNRETRMTISREIKKARDEERSRSERKIHEAEKERNLMQKEMLMERTGRKRAMEAYEAKEKDLNVKLEQARDEARKERESREAVQSTLSERMRALKVLQSKADSRKDLKRQIEQLQAENDRLKDEITASFHSSYSQAGPSRSGERPSIRQQLQLDDEEEEESESLFDRSQSPVDGSLPTTSHQYPPSPADDSLQVDMPSFLDDSSRSIPKFLPTVTTSKDLKHYGTRTSPTKRSMGKHKIHPTARTIVFDQDEDERRKEESRKRRKTQSKYFEQNDQYDPVQGDRALKEIQNNRSPSMTPCLVYDEPFQSVSNTPHRAGRSNQDDDAYEIIPDSEPAQDPEAEAETRHESQSKRSKTNPFASIRQASERRKQLPSEPSARLENRQPDYRTNEVYDADKWKGEVIDLAFSSSPPSSPGFKSKASGSVPKLQEPTSAQPRAQTSAAADGSKGLRSRGAIGVNGASGEVRTGRQDSVVDFLGLRDANGRPKKGVISGHQKIRRRF</sequence>
<dbReference type="InterPro" id="IPR013083">
    <property type="entry name" value="Znf_RING/FYVE/PHD"/>
</dbReference>
<dbReference type="InterPro" id="IPR052639">
    <property type="entry name" value="TRAIP_ubiq-protein_ligase"/>
</dbReference>
<feature type="compositionally biased region" description="Basic and acidic residues" evidence="2">
    <location>
        <begin position="600"/>
        <end position="637"/>
    </location>
</feature>
<keyword evidence="5" id="KW-1185">Reference proteome</keyword>
<dbReference type="CDD" id="cd16448">
    <property type="entry name" value="RING-H2"/>
    <property type="match status" value="1"/>
</dbReference>
<feature type="region of interest" description="Disordered" evidence="2">
    <location>
        <begin position="352"/>
        <end position="707"/>
    </location>
</feature>
<feature type="compositionally biased region" description="Low complexity" evidence="2">
    <location>
        <begin position="115"/>
        <end position="126"/>
    </location>
</feature>
<dbReference type="PANTHER" id="PTHR46569">
    <property type="entry name" value="E3 UBIQUITIN-PROTEIN LIGASE TRAIP"/>
    <property type="match status" value="1"/>
</dbReference>
<feature type="compositionally biased region" description="Polar residues" evidence="2">
    <location>
        <begin position="363"/>
        <end position="373"/>
    </location>
</feature>
<keyword evidence="1" id="KW-0862">Zinc</keyword>
<feature type="domain" description="RING-type" evidence="3">
    <location>
        <begin position="11"/>
        <end position="85"/>
    </location>
</feature>
<dbReference type="SMART" id="SM00184">
    <property type="entry name" value="RING"/>
    <property type="match status" value="1"/>
</dbReference>
<dbReference type="SUPFAM" id="SSF57850">
    <property type="entry name" value="RING/U-box"/>
    <property type="match status" value="1"/>
</dbReference>
<dbReference type="GO" id="GO:0005634">
    <property type="term" value="C:nucleus"/>
    <property type="evidence" value="ECO:0007669"/>
    <property type="project" value="TreeGrafter"/>
</dbReference>
<reference evidence="5" key="2">
    <citation type="submission" date="2013-12" db="EMBL/GenBank/DDBJ databases">
        <title>Evolution of pathogenesis and genome organization in the Tremellales.</title>
        <authorList>
            <person name="Cuomo C."/>
            <person name="Litvintseva A."/>
            <person name="Heitman J."/>
            <person name="Chen Y."/>
            <person name="Sun S."/>
            <person name="Springer D."/>
            <person name="Dromer F."/>
            <person name="Young S."/>
            <person name="Zeng Q."/>
            <person name="Chapman S."/>
            <person name="Gujja S."/>
            <person name="Saif S."/>
            <person name="Birren B."/>
        </authorList>
    </citation>
    <scope>NUCLEOTIDE SEQUENCE [LARGE SCALE GENOMIC DNA]</scope>
    <source>
        <strain evidence="5">BCC8398</strain>
    </source>
</reference>
<evidence type="ECO:0000259" key="3">
    <source>
        <dbReference type="PROSITE" id="PS50089"/>
    </source>
</evidence>
<dbReference type="STRING" id="1296120.A0A1B9GX44"/>
<dbReference type="GO" id="GO:0016567">
    <property type="term" value="P:protein ubiquitination"/>
    <property type="evidence" value="ECO:0007669"/>
    <property type="project" value="TreeGrafter"/>
</dbReference>
<organism evidence="4 5">
    <name type="scientific">Kwoniella heveanensis BCC8398</name>
    <dbReference type="NCBI Taxonomy" id="1296120"/>
    <lineage>
        <taxon>Eukaryota</taxon>
        <taxon>Fungi</taxon>
        <taxon>Dikarya</taxon>
        <taxon>Basidiomycota</taxon>
        <taxon>Agaricomycotina</taxon>
        <taxon>Tremellomycetes</taxon>
        <taxon>Tremellales</taxon>
        <taxon>Cryptococcaceae</taxon>
        <taxon>Kwoniella</taxon>
    </lineage>
</organism>
<dbReference type="PROSITE" id="PS50089">
    <property type="entry name" value="ZF_RING_2"/>
    <property type="match status" value="1"/>
</dbReference>
<dbReference type="AlphaFoldDB" id="A0A1B9GX44"/>
<feature type="region of interest" description="Disordered" evidence="2">
    <location>
        <begin position="301"/>
        <end position="321"/>
    </location>
</feature>
<protein>
    <recommendedName>
        <fullName evidence="3">RING-type domain-containing protein</fullName>
    </recommendedName>
</protein>
<feature type="region of interest" description="Disordered" evidence="2">
    <location>
        <begin position="115"/>
        <end position="135"/>
    </location>
</feature>
<evidence type="ECO:0000313" key="5">
    <source>
        <dbReference type="Proteomes" id="UP000092666"/>
    </source>
</evidence>
<proteinExistence type="predicted"/>
<dbReference type="GO" id="GO:0008270">
    <property type="term" value="F:zinc ion binding"/>
    <property type="evidence" value="ECO:0007669"/>
    <property type="project" value="UniProtKB-KW"/>
</dbReference>
<dbReference type="Proteomes" id="UP000092666">
    <property type="component" value="Unassembled WGS sequence"/>
</dbReference>
<dbReference type="GO" id="GO:0031297">
    <property type="term" value="P:replication fork processing"/>
    <property type="evidence" value="ECO:0007669"/>
    <property type="project" value="TreeGrafter"/>
</dbReference>
<evidence type="ECO:0000256" key="1">
    <source>
        <dbReference type="PROSITE-ProRule" id="PRU00175"/>
    </source>
</evidence>
<feature type="compositionally biased region" description="Polar residues" evidence="2">
    <location>
        <begin position="665"/>
        <end position="677"/>
    </location>
</feature>
<feature type="compositionally biased region" description="Polar residues" evidence="2">
    <location>
        <begin position="401"/>
        <end position="418"/>
    </location>
</feature>
<feature type="compositionally biased region" description="Acidic residues" evidence="2">
    <location>
        <begin position="388"/>
        <end position="398"/>
    </location>
</feature>
<feature type="compositionally biased region" description="Basic and acidic residues" evidence="2">
    <location>
        <begin position="301"/>
        <end position="316"/>
    </location>
</feature>
<gene>
    <name evidence="4" type="ORF">I316_02634</name>
</gene>
<dbReference type="GO" id="GO:0090734">
    <property type="term" value="C:site of DNA damage"/>
    <property type="evidence" value="ECO:0007669"/>
    <property type="project" value="TreeGrafter"/>
</dbReference>